<proteinExistence type="predicted"/>
<keyword evidence="3" id="KW-1185">Reference proteome</keyword>
<dbReference type="Pfam" id="PF00535">
    <property type="entry name" value="Glycos_transf_2"/>
    <property type="match status" value="1"/>
</dbReference>
<dbReference type="SUPFAM" id="SSF53448">
    <property type="entry name" value="Nucleotide-diphospho-sugar transferases"/>
    <property type="match status" value="1"/>
</dbReference>
<name>A0A1T5ANU9_9BACT</name>
<gene>
    <name evidence="2" type="ORF">SAMN05660349_00771</name>
</gene>
<reference evidence="3" key="1">
    <citation type="submission" date="2017-02" db="EMBL/GenBank/DDBJ databases">
        <authorList>
            <person name="Varghese N."/>
            <person name="Submissions S."/>
        </authorList>
    </citation>
    <scope>NUCLEOTIDE SEQUENCE [LARGE SCALE GENOMIC DNA]</scope>
    <source>
        <strain evidence="3">DSM 24967</strain>
    </source>
</reference>
<evidence type="ECO:0000313" key="2">
    <source>
        <dbReference type="EMBL" id="SKB36535.1"/>
    </source>
</evidence>
<dbReference type="EMBL" id="FUYQ01000004">
    <property type="protein sequence ID" value="SKB36535.1"/>
    <property type="molecule type" value="Genomic_DNA"/>
</dbReference>
<evidence type="ECO:0000313" key="3">
    <source>
        <dbReference type="Proteomes" id="UP000190852"/>
    </source>
</evidence>
<dbReference type="Proteomes" id="UP000190852">
    <property type="component" value="Unassembled WGS sequence"/>
</dbReference>
<feature type="domain" description="Glycosyltransferase 2-like" evidence="1">
    <location>
        <begin position="105"/>
        <end position="217"/>
    </location>
</feature>
<sequence length="305" mass="35890">MKISHTLILAYSQLRPLPGLLNYMVSPVRRVLRFLIFKLLPYDYKKHTKVKSVVNDESLKVVVSLTSFPARISNLWLVINCLLHQTSQPDLIILWLSLKQFEGLDDVPDSLKKLQSDKFQIRFVDEDYRSHKKYLYVFNEYPNDYVILVDDDIIYRPDLLENLIMYARLYPDSVICNYGSIIDYYDDGRLKPYNSWKKIKRLEPNYHHFFFGSGGGTLFRPCKLYKDVLNIKLALKLTPLADDIWLNCMVRLSGLKIFYLNLGEFVPIKEEGYALFDENLSKNDIQLNAIIEYYQSEININPFNQ</sequence>
<dbReference type="AlphaFoldDB" id="A0A1T5ANU9"/>
<dbReference type="InterPro" id="IPR001173">
    <property type="entry name" value="Glyco_trans_2-like"/>
</dbReference>
<organism evidence="2 3">
    <name type="scientific">Parabacteroides chartae</name>
    <dbReference type="NCBI Taxonomy" id="1037355"/>
    <lineage>
        <taxon>Bacteria</taxon>
        <taxon>Pseudomonadati</taxon>
        <taxon>Bacteroidota</taxon>
        <taxon>Bacteroidia</taxon>
        <taxon>Bacteroidales</taxon>
        <taxon>Tannerellaceae</taxon>
        <taxon>Parabacteroides</taxon>
    </lineage>
</organism>
<dbReference type="InterPro" id="IPR029044">
    <property type="entry name" value="Nucleotide-diphossugar_trans"/>
</dbReference>
<accession>A0A1T5ANU9</accession>
<dbReference type="Gene3D" id="3.90.550.10">
    <property type="entry name" value="Spore Coat Polysaccharide Biosynthesis Protein SpsA, Chain A"/>
    <property type="match status" value="1"/>
</dbReference>
<evidence type="ECO:0000259" key="1">
    <source>
        <dbReference type="Pfam" id="PF00535"/>
    </source>
</evidence>
<protein>
    <recommendedName>
        <fullName evidence="1">Glycosyltransferase 2-like domain-containing protein</fullName>
    </recommendedName>
</protein>